<dbReference type="InterPro" id="IPR055680">
    <property type="entry name" value="DUF7256"/>
</dbReference>
<gene>
    <name evidence="3" type="ORF">JJJ17_01500</name>
</gene>
<dbReference type="Proteomes" id="UP000640485">
    <property type="component" value="Unassembled WGS sequence"/>
</dbReference>
<name>A0A934SG70_9RHOB</name>
<dbReference type="AlphaFoldDB" id="A0A934SG70"/>
<dbReference type="RefSeq" id="WP_200683274.1">
    <property type="nucleotide sequence ID" value="NZ_JAEPRQ010000001.1"/>
</dbReference>
<evidence type="ECO:0000313" key="4">
    <source>
        <dbReference type="Proteomes" id="UP000640485"/>
    </source>
</evidence>
<organism evidence="3 4">
    <name type="scientific">Paracoccus caeni</name>
    <dbReference type="NCBI Taxonomy" id="657651"/>
    <lineage>
        <taxon>Bacteria</taxon>
        <taxon>Pseudomonadati</taxon>
        <taxon>Pseudomonadota</taxon>
        <taxon>Alphaproteobacteria</taxon>
        <taxon>Rhodobacterales</taxon>
        <taxon>Paracoccaceae</taxon>
        <taxon>Paracoccus</taxon>
    </lineage>
</organism>
<sequence length="364" mass="40176">MAAPKIGSPLEQALAALRPGMPVQRVAEAMGDLWVPPAPHKGGEIDLLENSHGVVIRLDRDDVIGAITYNWRFTGAPVAGFQMGMTLAKARTADPGLQIGEDQPMMRGVRFGHRQLPDGAYLNVKFTLEKVNEITIRNRTAEYREPFAPPYPAPSGEPGAPFADVNFKLVVLSSLLDAKALDLGTPEQLAQHVLGRPVDLEDEGYDLIPEVLDYLARYPLDAALLAQCREIVFDGGNEIYTFPYYFWSGEDESFDVTSLTGIEHCTNLTSTHAISMIEMVDIKDVTGLPRLERLSISVDHGNLNALRDIPSLKSFRLLDTDAYRDAMTPGHPTRTLLDELKRRGVKIYVSPTTWPGAARPIPFE</sequence>
<accession>A0A934SG70</accession>
<reference evidence="3" key="1">
    <citation type="submission" date="2021-01" db="EMBL/GenBank/DDBJ databases">
        <title>Paracoccus amoyensis sp. nov., isolated from the surface seawater along the coast of Xiamen Island, China.</title>
        <authorList>
            <person name="Lyu L."/>
        </authorList>
    </citation>
    <scope>NUCLEOTIDE SEQUENCE</scope>
    <source>
        <strain evidence="3">MJ17</strain>
    </source>
</reference>
<dbReference type="Pfam" id="PF21832">
    <property type="entry name" value="DUF6892"/>
    <property type="match status" value="1"/>
</dbReference>
<evidence type="ECO:0000259" key="2">
    <source>
        <dbReference type="Pfam" id="PF23917"/>
    </source>
</evidence>
<evidence type="ECO:0000259" key="1">
    <source>
        <dbReference type="Pfam" id="PF21832"/>
    </source>
</evidence>
<feature type="domain" description="DUF6892" evidence="1">
    <location>
        <begin position="160"/>
        <end position="347"/>
    </location>
</feature>
<dbReference type="Pfam" id="PF23917">
    <property type="entry name" value="DUF7256"/>
    <property type="match status" value="1"/>
</dbReference>
<proteinExistence type="predicted"/>
<keyword evidence="4" id="KW-1185">Reference proteome</keyword>
<dbReference type="EMBL" id="JAEPRQ010000001">
    <property type="protein sequence ID" value="MBK4214594.1"/>
    <property type="molecule type" value="Genomic_DNA"/>
</dbReference>
<evidence type="ECO:0000313" key="3">
    <source>
        <dbReference type="EMBL" id="MBK4214594.1"/>
    </source>
</evidence>
<comment type="caution">
    <text evidence="3">The sequence shown here is derived from an EMBL/GenBank/DDBJ whole genome shotgun (WGS) entry which is preliminary data.</text>
</comment>
<dbReference type="InterPro" id="IPR054187">
    <property type="entry name" value="DUF6892"/>
</dbReference>
<feature type="domain" description="DUF7256" evidence="2">
    <location>
        <begin position="9"/>
        <end position="145"/>
    </location>
</feature>
<protein>
    <submittedName>
        <fullName evidence="3">Uncharacterized protein</fullName>
    </submittedName>
</protein>